<evidence type="ECO:0008006" key="5">
    <source>
        <dbReference type="Google" id="ProtNLM"/>
    </source>
</evidence>
<comment type="caution">
    <text evidence="3">The sequence shown here is derived from an EMBL/GenBank/DDBJ whole genome shotgun (WGS) entry which is preliminary data.</text>
</comment>
<reference evidence="3" key="1">
    <citation type="journal article" date="2020" name="Nat. Commun.">
        <title>Large-scale genome sequencing of mycorrhizal fungi provides insights into the early evolution of symbiotic traits.</title>
        <authorList>
            <person name="Miyauchi S."/>
            <person name="Kiss E."/>
            <person name="Kuo A."/>
            <person name="Drula E."/>
            <person name="Kohler A."/>
            <person name="Sanchez-Garcia M."/>
            <person name="Morin E."/>
            <person name="Andreopoulos B."/>
            <person name="Barry K.W."/>
            <person name="Bonito G."/>
            <person name="Buee M."/>
            <person name="Carver A."/>
            <person name="Chen C."/>
            <person name="Cichocki N."/>
            <person name="Clum A."/>
            <person name="Culley D."/>
            <person name="Crous P.W."/>
            <person name="Fauchery L."/>
            <person name="Girlanda M."/>
            <person name="Hayes R.D."/>
            <person name="Keri Z."/>
            <person name="LaButti K."/>
            <person name="Lipzen A."/>
            <person name="Lombard V."/>
            <person name="Magnuson J."/>
            <person name="Maillard F."/>
            <person name="Murat C."/>
            <person name="Nolan M."/>
            <person name="Ohm R.A."/>
            <person name="Pangilinan J."/>
            <person name="Pereira M.F."/>
            <person name="Perotto S."/>
            <person name="Peter M."/>
            <person name="Pfister S."/>
            <person name="Riley R."/>
            <person name="Sitrit Y."/>
            <person name="Stielow J.B."/>
            <person name="Szollosi G."/>
            <person name="Zifcakova L."/>
            <person name="Stursova M."/>
            <person name="Spatafora J.W."/>
            <person name="Tedersoo L."/>
            <person name="Vaario L.M."/>
            <person name="Yamada A."/>
            <person name="Yan M."/>
            <person name="Wang P."/>
            <person name="Xu J."/>
            <person name="Bruns T."/>
            <person name="Baldrian P."/>
            <person name="Vilgalys R."/>
            <person name="Dunand C."/>
            <person name="Henrissat B."/>
            <person name="Grigoriev I.V."/>
            <person name="Hibbett D."/>
            <person name="Nagy L.G."/>
            <person name="Martin F.M."/>
        </authorList>
    </citation>
    <scope>NUCLEOTIDE SEQUENCE</scope>
    <source>
        <strain evidence="3">UH-Tt-Lm1</strain>
    </source>
</reference>
<dbReference type="AlphaFoldDB" id="A0A9P6HFC4"/>
<organism evidence="3 4">
    <name type="scientific">Thelephora terrestris</name>
    <dbReference type="NCBI Taxonomy" id="56493"/>
    <lineage>
        <taxon>Eukaryota</taxon>
        <taxon>Fungi</taxon>
        <taxon>Dikarya</taxon>
        <taxon>Basidiomycota</taxon>
        <taxon>Agaricomycotina</taxon>
        <taxon>Agaricomycetes</taxon>
        <taxon>Thelephorales</taxon>
        <taxon>Thelephoraceae</taxon>
        <taxon>Thelephora</taxon>
    </lineage>
</organism>
<gene>
    <name evidence="3" type="ORF">BJ322DRAFT_864030</name>
</gene>
<dbReference type="EMBL" id="WIUZ02000008">
    <property type="protein sequence ID" value="KAF9784715.1"/>
    <property type="molecule type" value="Genomic_DNA"/>
</dbReference>
<reference evidence="3" key="2">
    <citation type="submission" date="2020-11" db="EMBL/GenBank/DDBJ databases">
        <authorList>
            <consortium name="DOE Joint Genome Institute"/>
            <person name="Kuo A."/>
            <person name="Miyauchi S."/>
            <person name="Kiss E."/>
            <person name="Drula E."/>
            <person name="Kohler A."/>
            <person name="Sanchez-Garcia M."/>
            <person name="Andreopoulos B."/>
            <person name="Barry K.W."/>
            <person name="Bonito G."/>
            <person name="Buee M."/>
            <person name="Carver A."/>
            <person name="Chen C."/>
            <person name="Cichocki N."/>
            <person name="Clum A."/>
            <person name="Culley D."/>
            <person name="Crous P.W."/>
            <person name="Fauchery L."/>
            <person name="Girlanda M."/>
            <person name="Hayes R."/>
            <person name="Keri Z."/>
            <person name="Labutti K."/>
            <person name="Lipzen A."/>
            <person name="Lombard V."/>
            <person name="Magnuson J."/>
            <person name="Maillard F."/>
            <person name="Morin E."/>
            <person name="Murat C."/>
            <person name="Nolan M."/>
            <person name="Ohm R."/>
            <person name="Pangilinan J."/>
            <person name="Pereira M."/>
            <person name="Perotto S."/>
            <person name="Peter M."/>
            <person name="Riley R."/>
            <person name="Sitrit Y."/>
            <person name="Stielow B."/>
            <person name="Szollosi G."/>
            <person name="Zifcakova L."/>
            <person name="Stursova M."/>
            <person name="Spatafora J.W."/>
            <person name="Tedersoo L."/>
            <person name="Vaario L.-M."/>
            <person name="Yamada A."/>
            <person name="Yan M."/>
            <person name="Wang P."/>
            <person name="Xu J."/>
            <person name="Bruns T."/>
            <person name="Baldrian P."/>
            <person name="Vilgalys R."/>
            <person name="Henrissat B."/>
            <person name="Grigoriev I.V."/>
            <person name="Hibbett D."/>
            <person name="Nagy L.G."/>
            <person name="Martin F.M."/>
        </authorList>
    </citation>
    <scope>NUCLEOTIDE SEQUENCE</scope>
    <source>
        <strain evidence="3">UH-Tt-Lm1</strain>
    </source>
</reference>
<feature type="region of interest" description="Disordered" evidence="1">
    <location>
        <begin position="118"/>
        <end position="148"/>
    </location>
</feature>
<evidence type="ECO:0000256" key="2">
    <source>
        <dbReference type="SAM" id="SignalP"/>
    </source>
</evidence>
<name>A0A9P6HFC4_9AGAM</name>
<protein>
    <recommendedName>
        <fullName evidence="5">Secreted protein</fullName>
    </recommendedName>
</protein>
<accession>A0A9P6HFC4</accession>
<proteinExistence type="predicted"/>
<feature type="signal peptide" evidence="2">
    <location>
        <begin position="1"/>
        <end position="23"/>
    </location>
</feature>
<keyword evidence="2" id="KW-0732">Signal</keyword>
<sequence>MGPTCLNQICLIIFMIISHSSLSQTSRDGRGPFPTHELARVSYPFFDRCLSFPLRVLKMVARPFSQFITCPQNPLHRAQEHFDFRGFRKLLPPTNGLFLATHLNDAVRLQARMIPQIPLQSPQNAKAGGSGDGPSSSPHSQLPASLGICWNPDSGKREVEKTTRYMECDIVLHFSLHLSCSRTNDATKNCSLITKITYSTRVIQKVSLCPKPLTRSA</sequence>
<evidence type="ECO:0000313" key="4">
    <source>
        <dbReference type="Proteomes" id="UP000736335"/>
    </source>
</evidence>
<evidence type="ECO:0000256" key="1">
    <source>
        <dbReference type="SAM" id="MobiDB-lite"/>
    </source>
</evidence>
<keyword evidence="4" id="KW-1185">Reference proteome</keyword>
<evidence type="ECO:0000313" key="3">
    <source>
        <dbReference type="EMBL" id="KAF9784715.1"/>
    </source>
</evidence>
<feature type="chain" id="PRO_5040301067" description="Secreted protein" evidence="2">
    <location>
        <begin position="24"/>
        <end position="217"/>
    </location>
</feature>
<dbReference type="Proteomes" id="UP000736335">
    <property type="component" value="Unassembled WGS sequence"/>
</dbReference>